<dbReference type="OrthoDB" id="8369899at2"/>
<organism evidence="3 4">
    <name type="scientific">Bosea caraganae</name>
    <dbReference type="NCBI Taxonomy" id="2763117"/>
    <lineage>
        <taxon>Bacteria</taxon>
        <taxon>Pseudomonadati</taxon>
        <taxon>Pseudomonadota</taxon>
        <taxon>Alphaproteobacteria</taxon>
        <taxon>Hyphomicrobiales</taxon>
        <taxon>Boseaceae</taxon>
        <taxon>Bosea</taxon>
    </lineage>
</organism>
<protein>
    <submittedName>
        <fullName evidence="3">Type II toxin-antitoxin system RelE/ParE family toxin</fullName>
    </submittedName>
</protein>
<dbReference type="InterPro" id="IPR007712">
    <property type="entry name" value="RelE/ParE_toxin"/>
</dbReference>
<keyword evidence="2" id="KW-1277">Toxin-antitoxin system</keyword>
<evidence type="ECO:0000256" key="1">
    <source>
        <dbReference type="ARBA" id="ARBA00006226"/>
    </source>
</evidence>
<gene>
    <name evidence="3" type="ORF">DWE98_16495</name>
</gene>
<dbReference type="EMBL" id="QQTP01000008">
    <property type="protein sequence ID" value="RDJ23810.1"/>
    <property type="molecule type" value="Genomic_DNA"/>
</dbReference>
<proteinExistence type="inferred from homology"/>
<comment type="similarity">
    <text evidence="1">Belongs to the RelE toxin family.</text>
</comment>
<keyword evidence="4" id="KW-1185">Reference proteome</keyword>
<comment type="caution">
    <text evidence="3">The sequence shown here is derived from an EMBL/GenBank/DDBJ whole genome shotgun (WGS) entry which is preliminary data.</text>
</comment>
<evidence type="ECO:0000256" key="2">
    <source>
        <dbReference type="ARBA" id="ARBA00022649"/>
    </source>
</evidence>
<dbReference type="Gene3D" id="3.30.2310.20">
    <property type="entry name" value="RelE-like"/>
    <property type="match status" value="1"/>
</dbReference>
<name>A0A370L4K1_9HYPH</name>
<reference evidence="4" key="1">
    <citation type="submission" date="2018-07" db="EMBL/GenBank/DDBJ databases">
        <authorList>
            <person name="Safronova V.I."/>
            <person name="Chirak E.R."/>
            <person name="Sazanova A.L."/>
        </authorList>
    </citation>
    <scope>NUCLEOTIDE SEQUENCE [LARGE SCALE GENOMIC DNA]</scope>
    <source>
        <strain evidence="4">RCAM04685</strain>
    </source>
</reference>
<dbReference type="InterPro" id="IPR051803">
    <property type="entry name" value="TA_system_RelE-like_toxin"/>
</dbReference>
<dbReference type="Proteomes" id="UP000255207">
    <property type="component" value="Unassembled WGS sequence"/>
</dbReference>
<dbReference type="AlphaFoldDB" id="A0A370L4K1"/>
<dbReference type="InterPro" id="IPR035093">
    <property type="entry name" value="RelE/ParE_toxin_dom_sf"/>
</dbReference>
<evidence type="ECO:0000313" key="3">
    <source>
        <dbReference type="EMBL" id="RDJ23810.1"/>
    </source>
</evidence>
<sequence>MVLQTADDDLEHIGDFIARDNPERAFSFVRELRFACQRLSDAPYGYQLVERYREAEIRRRPTGRYLIFYKVFEDRIEVLRILHGRRDHETELFGSDET</sequence>
<dbReference type="PANTHER" id="PTHR33755:SF6">
    <property type="entry name" value="PLASMID STABILIZATION SYSTEM PROTEIN"/>
    <property type="match status" value="1"/>
</dbReference>
<dbReference type="Pfam" id="PF05016">
    <property type="entry name" value="ParE_toxin"/>
    <property type="match status" value="1"/>
</dbReference>
<evidence type="ECO:0000313" key="4">
    <source>
        <dbReference type="Proteomes" id="UP000255207"/>
    </source>
</evidence>
<dbReference type="PANTHER" id="PTHR33755">
    <property type="entry name" value="TOXIN PARE1-RELATED"/>
    <property type="match status" value="1"/>
</dbReference>
<accession>A0A370L4K1</accession>